<dbReference type="CDD" id="cd09917">
    <property type="entry name" value="F-box_SF"/>
    <property type="match status" value="1"/>
</dbReference>
<organism evidence="2 3">
    <name type="scientific">Sistotremastrum niveocremeum HHB9708</name>
    <dbReference type="NCBI Taxonomy" id="1314777"/>
    <lineage>
        <taxon>Eukaryota</taxon>
        <taxon>Fungi</taxon>
        <taxon>Dikarya</taxon>
        <taxon>Basidiomycota</taxon>
        <taxon>Agaricomycotina</taxon>
        <taxon>Agaricomycetes</taxon>
        <taxon>Sistotremastrales</taxon>
        <taxon>Sistotremastraceae</taxon>
        <taxon>Sertulicium</taxon>
        <taxon>Sertulicium niveocremeum</taxon>
    </lineage>
</organism>
<proteinExistence type="predicted"/>
<evidence type="ECO:0000313" key="2">
    <source>
        <dbReference type="EMBL" id="KZS95646.1"/>
    </source>
</evidence>
<feature type="domain" description="F-box" evidence="1">
    <location>
        <begin position="1"/>
        <end position="47"/>
    </location>
</feature>
<accession>A0A164X587</accession>
<reference evidence="2 3" key="1">
    <citation type="journal article" date="2016" name="Mol. Biol. Evol.">
        <title>Comparative Genomics of Early-Diverging Mushroom-Forming Fungi Provides Insights into the Origins of Lignocellulose Decay Capabilities.</title>
        <authorList>
            <person name="Nagy L.G."/>
            <person name="Riley R."/>
            <person name="Tritt A."/>
            <person name="Adam C."/>
            <person name="Daum C."/>
            <person name="Floudas D."/>
            <person name="Sun H."/>
            <person name="Yadav J.S."/>
            <person name="Pangilinan J."/>
            <person name="Larsson K.H."/>
            <person name="Matsuura K."/>
            <person name="Barry K."/>
            <person name="Labutti K."/>
            <person name="Kuo R."/>
            <person name="Ohm R.A."/>
            <person name="Bhattacharya S.S."/>
            <person name="Shirouzu T."/>
            <person name="Yoshinaga Y."/>
            <person name="Martin F.M."/>
            <person name="Grigoriev I.V."/>
            <person name="Hibbett D.S."/>
        </authorList>
    </citation>
    <scope>NUCLEOTIDE SEQUENCE [LARGE SCALE GENOMIC DNA]</scope>
    <source>
        <strain evidence="2 3">HHB9708</strain>
    </source>
</reference>
<dbReference type="PROSITE" id="PS50181">
    <property type="entry name" value="FBOX"/>
    <property type="match status" value="1"/>
</dbReference>
<evidence type="ECO:0000259" key="1">
    <source>
        <dbReference type="PROSITE" id="PS50181"/>
    </source>
</evidence>
<dbReference type="EMBL" id="KV419401">
    <property type="protein sequence ID" value="KZS95646.1"/>
    <property type="molecule type" value="Genomic_DNA"/>
</dbReference>
<protein>
    <recommendedName>
        <fullName evidence="1">F-box domain-containing protein</fullName>
    </recommendedName>
</protein>
<dbReference type="AlphaFoldDB" id="A0A164X587"/>
<dbReference type="SUPFAM" id="SSF81383">
    <property type="entry name" value="F-box domain"/>
    <property type="match status" value="1"/>
</dbReference>
<dbReference type="InterPro" id="IPR036047">
    <property type="entry name" value="F-box-like_dom_sf"/>
</dbReference>
<sequence length="495" mass="55946">MSLQDLPVDVALIIAKYSSPLALYNLGQTCQSFYHLARTSRSYWDTSFGQEALPLPTGYTFETLPVEQFSFLAARAVSLSRAYNQSPTRMKRCFRFSSPEHTPARYLYIIPGNSWYLEFEGGAVILKRAEEGWGEVECDLGLDYIFPDSIHSLTLGSGVIQLWTLEEEQDTPILHIINVQFPNEFGYPSPPTVIEATHITFPCPLSIRTVCPEFILALSLSQGTVLLVDRRTMQGFSFKFEFIDKEKEGISADTLEMIADLPSILWNVNKILISRLIIDDEDNVILHRVELIDIPAQFHDLKALDSSESSVVTWTVCPVEPTHVFDVPIVESPDAEELDLHSSLPVGSVHLEDFTFRSNYPNGWDRTSITHHGSLYLLEDQIFAFKTHESEFSRFSMSQHTVRPAGGASELDVSFSGRPIPAVLQFQSQSQNEARSTPIVREHRLEFTSVVHATRGSGQQYRFEGFDSSHGRVFVRVGNNFSSMQYGDWYAIQSY</sequence>
<name>A0A164X587_9AGAM</name>
<dbReference type="Proteomes" id="UP000076722">
    <property type="component" value="Unassembled WGS sequence"/>
</dbReference>
<dbReference type="OrthoDB" id="2322499at2759"/>
<evidence type="ECO:0000313" key="3">
    <source>
        <dbReference type="Proteomes" id="UP000076722"/>
    </source>
</evidence>
<keyword evidence="3" id="KW-1185">Reference proteome</keyword>
<dbReference type="InterPro" id="IPR001810">
    <property type="entry name" value="F-box_dom"/>
</dbReference>
<gene>
    <name evidence="2" type="ORF">SISNIDRAFT_483872</name>
</gene>